<reference evidence="1" key="2">
    <citation type="submission" date="2021-01" db="EMBL/GenBank/DDBJ databases">
        <authorList>
            <person name="Hahn C.R."/>
            <person name="Youssef N.H."/>
            <person name="Elshahed M."/>
        </authorList>
    </citation>
    <scope>NUCLEOTIDE SEQUENCE</scope>
    <source>
        <strain evidence="1">Zod_Metabat.24</strain>
    </source>
</reference>
<dbReference type="InterPro" id="IPR053745">
    <property type="entry name" value="Viral_Tail_Comp_sf"/>
</dbReference>
<accession>A0A9D8KHJ5</accession>
<evidence type="ECO:0008006" key="3">
    <source>
        <dbReference type="Google" id="ProtNLM"/>
    </source>
</evidence>
<evidence type="ECO:0000313" key="2">
    <source>
        <dbReference type="Proteomes" id="UP000809273"/>
    </source>
</evidence>
<reference evidence="1" key="1">
    <citation type="journal article" date="2021" name="Environ. Microbiol.">
        <title>Genomic characterization of three novel Desulfobacterota classes expand the metabolic and phylogenetic diversity of the phylum.</title>
        <authorList>
            <person name="Murphy C.L."/>
            <person name="Biggerstaff J."/>
            <person name="Eichhorn A."/>
            <person name="Ewing E."/>
            <person name="Shahan R."/>
            <person name="Soriano D."/>
            <person name="Stewart S."/>
            <person name="VanMol K."/>
            <person name="Walker R."/>
            <person name="Walters P."/>
            <person name="Elshahed M.S."/>
            <person name="Youssef N.H."/>
        </authorList>
    </citation>
    <scope>NUCLEOTIDE SEQUENCE</scope>
    <source>
        <strain evidence="1">Zod_Metabat.24</strain>
    </source>
</reference>
<comment type="caution">
    <text evidence="1">The sequence shown here is derived from an EMBL/GenBank/DDBJ whole genome shotgun (WGS) entry which is preliminary data.</text>
</comment>
<dbReference type="Gene3D" id="3.30.2000.30">
    <property type="match status" value="1"/>
</dbReference>
<protein>
    <recommendedName>
        <fullName evidence="3">DUF3168 domain-containing protein</fullName>
    </recommendedName>
</protein>
<organism evidence="1 2">
    <name type="scientific">Candidatus Zymogenus saltonus</name>
    <dbReference type="NCBI Taxonomy" id="2844893"/>
    <lineage>
        <taxon>Bacteria</taxon>
        <taxon>Deltaproteobacteria</taxon>
        <taxon>Candidatus Zymogenia</taxon>
        <taxon>Candidatus Zymogeniales</taxon>
        <taxon>Candidatus Zymogenaceae</taxon>
        <taxon>Candidatus Zymogenus</taxon>
    </lineage>
</organism>
<name>A0A9D8KHJ5_9DELT</name>
<proteinExistence type="predicted"/>
<dbReference type="AlphaFoldDB" id="A0A9D8KHJ5"/>
<evidence type="ECO:0000313" key="1">
    <source>
        <dbReference type="EMBL" id="MBN1574553.1"/>
    </source>
</evidence>
<dbReference type="EMBL" id="JAFGIX010000082">
    <property type="protein sequence ID" value="MBN1574553.1"/>
    <property type="molecule type" value="Genomic_DNA"/>
</dbReference>
<dbReference type="Proteomes" id="UP000809273">
    <property type="component" value="Unassembled WGS sequence"/>
</dbReference>
<sequence>MSDSFLETFLDKIYERWVADGELSAAATLYYDSAEDPTFPFVTYHLVSGDQTAIFSGAMERPTIQFSVWSKENAKDEALGIVNGICRVFDHCGLDFGAGYDTRKFERVRFDIKREDYVWHAQVDYDIEVVAA</sequence>
<gene>
    <name evidence="1" type="ORF">JW984_15255</name>
</gene>